<evidence type="ECO:0000256" key="1">
    <source>
        <dbReference type="SAM" id="MobiDB-lite"/>
    </source>
</evidence>
<keyword evidence="3" id="KW-1185">Reference proteome</keyword>
<sequence length="82" mass="8711">MDANKPSSRAACSIGTQMLGRLIYDTSSIQDRLIQGPISTPTACSAAVTTVAAISSVFPEAEKGTKKNLDRNREEILQGSKI</sequence>
<name>A0A8H4LH38_9HYPO</name>
<evidence type="ECO:0000313" key="2">
    <source>
        <dbReference type="EMBL" id="KAF4467869.1"/>
    </source>
</evidence>
<reference evidence="2 3" key="1">
    <citation type="submission" date="2020-01" db="EMBL/GenBank/DDBJ databases">
        <title>Identification and distribution of gene clusters putatively required for synthesis of sphingolipid metabolism inhibitors in phylogenetically diverse species of the filamentous fungus Fusarium.</title>
        <authorList>
            <person name="Kim H.-S."/>
            <person name="Busman M."/>
            <person name="Brown D.W."/>
            <person name="Divon H."/>
            <person name="Uhlig S."/>
            <person name="Proctor R.H."/>
        </authorList>
    </citation>
    <scope>NUCLEOTIDE SEQUENCE [LARGE SCALE GENOMIC DNA]</scope>
    <source>
        <strain evidence="2 3">NRRL 20459</strain>
    </source>
</reference>
<feature type="region of interest" description="Disordered" evidence="1">
    <location>
        <begin position="62"/>
        <end position="82"/>
    </location>
</feature>
<evidence type="ECO:0000313" key="3">
    <source>
        <dbReference type="Proteomes" id="UP000554235"/>
    </source>
</evidence>
<proteinExistence type="predicted"/>
<gene>
    <name evidence="2" type="ORF">FALBO_5256</name>
</gene>
<protein>
    <submittedName>
        <fullName evidence="2">Uncharacterized protein</fullName>
    </submittedName>
</protein>
<dbReference type="EMBL" id="JAADYS010000685">
    <property type="protein sequence ID" value="KAF4467869.1"/>
    <property type="molecule type" value="Genomic_DNA"/>
</dbReference>
<dbReference type="Proteomes" id="UP000554235">
    <property type="component" value="Unassembled WGS sequence"/>
</dbReference>
<accession>A0A8H4LH38</accession>
<feature type="compositionally biased region" description="Basic and acidic residues" evidence="1">
    <location>
        <begin position="62"/>
        <end position="76"/>
    </location>
</feature>
<organism evidence="2 3">
    <name type="scientific">Fusarium albosuccineum</name>
    <dbReference type="NCBI Taxonomy" id="1237068"/>
    <lineage>
        <taxon>Eukaryota</taxon>
        <taxon>Fungi</taxon>
        <taxon>Dikarya</taxon>
        <taxon>Ascomycota</taxon>
        <taxon>Pezizomycotina</taxon>
        <taxon>Sordariomycetes</taxon>
        <taxon>Hypocreomycetidae</taxon>
        <taxon>Hypocreales</taxon>
        <taxon>Nectriaceae</taxon>
        <taxon>Fusarium</taxon>
        <taxon>Fusarium decemcellulare species complex</taxon>
    </lineage>
</organism>
<comment type="caution">
    <text evidence="2">The sequence shown here is derived from an EMBL/GenBank/DDBJ whole genome shotgun (WGS) entry which is preliminary data.</text>
</comment>
<dbReference type="AlphaFoldDB" id="A0A8H4LH38"/>